<dbReference type="GO" id="GO:0055085">
    <property type="term" value="P:transmembrane transport"/>
    <property type="evidence" value="ECO:0007669"/>
    <property type="project" value="InterPro"/>
</dbReference>
<comment type="subcellular location">
    <subcellularLocation>
        <location evidence="1 7">Cell membrane</location>
        <topology evidence="1 7">Multi-pass membrane protein</topology>
    </subcellularLocation>
</comment>
<sequence>MTQYAIRRILYSIPVIFGILVVTFIMARAIPGDPCKAMLGEKASAEVCERFNREQGLDKPIPVQFGVYMKNIFSGDFGDSIRYSRPVAKILLERLPTTIELGLIALILAIMVGIPAGVIAAVRRNTAVDVGVMIAANTGVSMPVYWLGLLLAYLFALVLKDTPFWLPPSGRISAGLSATPFFEVFQWGIVEGSGIYNFLEFFANMYIFNSIISGNWEVLGDVIKHLILPAVALSTIPLAIIARMTRSSMLEVLRQDYIRTARAKGLFERFVILKHAFRNALLPVITIIGLQVGTLFAGAVLTETIFGFAGVGRMLFEAITARDFPIVQGFTVVIAVGYVAVNLLVDLSYVFIDPRIRLD</sequence>
<feature type="transmembrane region" description="Helical" evidence="7">
    <location>
        <begin position="280"/>
        <end position="306"/>
    </location>
</feature>
<dbReference type="InterPro" id="IPR045621">
    <property type="entry name" value="BPD_transp_1_N"/>
</dbReference>
<comment type="caution">
    <text evidence="9">The sequence shown here is derived from an EMBL/GenBank/DDBJ whole genome shotgun (WGS) entry which is preliminary data.</text>
</comment>
<name>A0A8J6NL26_9CHLR</name>
<dbReference type="PANTHER" id="PTHR43163:SF6">
    <property type="entry name" value="DIPEPTIDE TRANSPORT SYSTEM PERMEASE PROTEIN DPPB-RELATED"/>
    <property type="match status" value="1"/>
</dbReference>
<evidence type="ECO:0000256" key="7">
    <source>
        <dbReference type="RuleBase" id="RU363032"/>
    </source>
</evidence>
<feature type="transmembrane region" description="Helical" evidence="7">
    <location>
        <begin position="326"/>
        <end position="352"/>
    </location>
</feature>
<dbReference type="PROSITE" id="PS50928">
    <property type="entry name" value="ABC_TM1"/>
    <property type="match status" value="1"/>
</dbReference>
<keyword evidence="6 7" id="KW-0472">Membrane</keyword>
<feature type="transmembrane region" description="Helical" evidence="7">
    <location>
        <begin position="226"/>
        <end position="245"/>
    </location>
</feature>
<dbReference type="GO" id="GO:0005886">
    <property type="term" value="C:plasma membrane"/>
    <property type="evidence" value="ECO:0007669"/>
    <property type="project" value="UniProtKB-SubCell"/>
</dbReference>
<accession>A0A8J6NL26</accession>
<evidence type="ECO:0000256" key="4">
    <source>
        <dbReference type="ARBA" id="ARBA00022692"/>
    </source>
</evidence>
<feature type="transmembrane region" description="Helical" evidence="7">
    <location>
        <begin position="9"/>
        <end position="30"/>
    </location>
</feature>
<organism evidence="9 10">
    <name type="scientific">Candidatus Desulfolinea nitratireducens</name>
    <dbReference type="NCBI Taxonomy" id="2841698"/>
    <lineage>
        <taxon>Bacteria</taxon>
        <taxon>Bacillati</taxon>
        <taxon>Chloroflexota</taxon>
        <taxon>Anaerolineae</taxon>
        <taxon>Anaerolineales</taxon>
        <taxon>Anaerolineales incertae sedis</taxon>
        <taxon>Candidatus Desulfolinea</taxon>
    </lineage>
</organism>
<keyword evidence="4 7" id="KW-0812">Transmembrane</keyword>
<feature type="transmembrane region" description="Helical" evidence="7">
    <location>
        <begin position="134"/>
        <end position="159"/>
    </location>
</feature>
<dbReference type="CDD" id="cd06261">
    <property type="entry name" value="TM_PBP2"/>
    <property type="match status" value="1"/>
</dbReference>
<feature type="transmembrane region" description="Helical" evidence="7">
    <location>
        <begin position="101"/>
        <end position="122"/>
    </location>
</feature>
<dbReference type="PANTHER" id="PTHR43163">
    <property type="entry name" value="DIPEPTIDE TRANSPORT SYSTEM PERMEASE PROTEIN DPPB-RELATED"/>
    <property type="match status" value="1"/>
</dbReference>
<evidence type="ECO:0000313" key="10">
    <source>
        <dbReference type="Proteomes" id="UP000614469"/>
    </source>
</evidence>
<keyword evidence="5 7" id="KW-1133">Transmembrane helix</keyword>
<dbReference type="InterPro" id="IPR035906">
    <property type="entry name" value="MetI-like_sf"/>
</dbReference>
<dbReference type="SUPFAM" id="SSF161098">
    <property type="entry name" value="MetI-like"/>
    <property type="match status" value="1"/>
</dbReference>
<evidence type="ECO:0000313" key="9">
    <source>
        <dbReference type="EMBL" id="MBC8335482.1"/>
    </source>
</evidence>
<evidence type="ECO:0000259" key="8">
    <source>
        <dbReference type="PROSITE" id="PS50928"/>
    </source>
</evidence>
<dbReference type="InterPro" id="IPR000515">
    <property type="entry name" value="MetI-like"/>
</dbReference>
<protein>
    <submittedName>
        <fullName evidence="9">ABC transporter permease</fullName>
    </submittedName>
</protein>
<evidence type="ECO:0000256" key="3">
    <source>
        <dbReference type="ARBA" id="ARBA00022475"/>
    </source>
</evidence>
<proteinExistence type="inferred from homology"/>
<evidence type="ECO:0000256" key="5">
    <source>
        <dbReference type="ARBA" id="ARBA00022989"/>
    </source>
</evidence>
<reference evidence="9 10" key="1">
    <citation type="submission" date="2020-08" db="EMBL/GenBank/DDBJ databases">
        <title>Bridging the membrane lipid divide: bacteria of the FCB group superphylum have the potential to synthesize archaeal ether lipids.</title>
        <authorList>
            <person name="Villanueva L."/>
            <person name="Von Meijenfeldt F.A.B."/>
            <person name="Westbye A.B."/>
            <person name="Yadav S."/>
            <person name="Hopmans E.C."/>
            <person name="Dutilh B.E."/>
            <person name="Sinninghe Damste J.S."/>
        </authorList>
    </citation>
    <scope>NUCLEOTIDE SEQUENCE [LARGE SCALE GENOMIC DNA]</scope>
    <source>
        <strain evidence="9">NIOZ-UU36</strain>
    </source>
</reference>
<evidence type="ECO:0000256" key="1">
    <source>
        <dbReference type="ARBA" id="ARBA00004651"/>
    </source>
</evidence>
<evidence type="ECO:0000256" key="6">
    <source>
        <dbReference type="ARBA" id="ARBA00023136"/>
    </source>
</evidence>
<dbReference type="Gene3D" id="1.10.3720.10">
    <property type="entry name" value="MetI-like"/>
    <property type="match status" value="1"/>
</dbReference>
<dbReference type="AlphaFoldDB" id="A0A8J6NL26"/>
<keyword evidence="2 7" id="KW-0813">Transport</keyword>
<feature type="domain" description="ABC transmembrane type-1" evidence="8">
    <location>
        <begin position="95"/>
        <end position="345"/>
    </location>
</feature>
<keyword evidence="3" id="KW-1003">Cell membrane</keyword>
<comment type="similarity">
    <text evidence="7">Belongs to the binding-protein-dependent transport system permease family.</text>
</comment>
<dbReference type="Pfam" id="PF19300">
    <property type="entry name" value="BPD_transp_1_N"/>
    <property type="match status" value="1"/>
</dbReference>
<dbReference type="Pfam" id="PF00528">
    <property type="entry name" value="BPD_transp_1"/>
    <property type="match status" value="1"/>
</dbReference>
<gene>
    <name evidence="9" type="ORF">H8E29_09470</name>
</gene>
<evidence type="ECO:0000256" key="2">
    <source>
        <dbReference type="ARBA" id="ARBA00022448"/>
    </source>
</evidence>
<dbReference type="EMBL" id="JACNJN010000111">
    <property type="protein sequence ID" value="MBC8335482.1"/>
    <property type="molecule type" value="Genomic_DNA"/>
</dbReference>
<dbReference type="Proteomes" id="UP000614469">
    <property type="component" value="Unassembled WGS sequence"/>
</dbReference>